<dbReference type="RefSeq" id="WP_002564877.1">
    <property type="nucleotide sequence ID" value="NZ_CABKUK010000001.1"/>
</dbReference>
<evidence type="ECO:0000313" key="2">
    <source>
        <dbReference type="Proteomes" id="UP000284543"/>
    </source>
</evidence>
<accession>A0A412ZBK7</accession>
<dbReference type="EMBL" id="QRZM01000002">
    <property type="protein sequence ID" value="RGV77488.1"/>
    <property type="molecule type" value="Genomic_DNA"/>
</dbReference>
<reference evidence="1 2" key="1">
    <citation type="submission" date="2018-08" db="EMBL/GenBank/DDBJ databases">
        <title>A genome reference for cultivated species of the human gut microbiota.</title>
        <authorList>
            <person name="Zou Y."/>
            <person name="Xue W."/>
            <person name="Luo G."/>
        </authorList>
    </citation>
    <scope>NUCLEOTIDE SEQUENCE [LARGE SCALE GENOMIC DNA]</scope>
    <source>
        <strain evidence="1 2">AF14-18</strain>
    </source>
</reference>
<sequence length="196" mass="22280">MKNMAKACLCRLYYGYLRLLEKTVRLEVEMPDIWTKDMPDRGAVIGFWHEDSFLMNLLLRRLSEGRDIAVIVTSDGRGDYIENIIKRCNGKAIRVPDGCRSRDFLRNLIEEAGCPGKTLAAAMDGPLGPRRVPKTLGFYLAEKGKKNFIEVRAGYSRAVCLNWRWDHYRIPLPFTNIKISLKDCGITGDRNAVLPG</sequence>
<evidence type="ECO:0008006" key="3">
    <source>
        <dbReference type="Google" id="ProtNLM"/>
    </source>
</evidence>
<gene>
    <name evidence="1" type="ORF">DWW02_07420</name>
</gene>
<protein>
    <recommendedName>
        <fullName evidence="3">DUF374 domain-containing protein</fullName>
    </recommendedName>
</protein>
<proteinExistence type="predicted"/>
<name>A0A412ZBK7_9FIRM</name>
<dbReference type="AlphaFoldDB" id="A0A412ZBK7"/>
<evidence type="ECO:0000313" key="1">
    <source>
        <dbReference type="EMBL" id="RGV77488.1"/>
    </source>
</evidence>
<dbReference type="Proteomes" id="UP000284543">
    <property type="component" value="Unassembled WGS sequence"/>
</dbReference>
<dbReference type="KEGG" id="cbol:CGC65_18525"/>
<comment type="caution">
    <text evidence="1">The sequence shown here is derived from an EMBL/GenBank/DDBJ whole genome shotgun (WGS) entry which is preliminary data.</text>
</comment>
<organism evidence="1 2">
    <name type="scientific">Enterocloster bolteae</name>
    <dbReference type="NCBI Taxonomy" id="208479"/>
    <lineage>
        <taxon>Bacteria</taxon>
        <taxon>Bacillati</taxon>
        <taxon>Bacillota</taxon>
        <taxon>Clostridia</taxon>
        <taxon>Lachnospirales</taxon>
        <taxon>Lachnospiraceae</taxon>
        <taxon>Enterocloster</taxon>
    </lineage>
</organism>